<keyword evidence="8" id="KW-0560">Oxidoreductase</keyword>
<reference evidence="8 9" key="1">
    <citation type="submission" date="2023-11" db="EMBL/GenBank/DDBJ databases">
        <title>Draft genome of Azohydromonas lata strain H1 (DSM1123), a polyhydroxyalkanoate producer.</title>
        <authorList>
            <person name="Traversa D."/>
            <person name="D'Addabbo P."/>
            <person name="Pazzani C."/>
            <person name="Manzari C."/>
            <person name="Chiara M."/>
            <person name="Scrascia M."/>
        </authorList>
    </citation>
    <scope>NUCLEOTIDE SEQUENCE [LARGE SCALE GENOMIC DNA]</scope>
    <source>
        <strain evidence="8 9">H1</strain>
    </source>
</reference>
<dbReference type="InterPro" id="IPR009100">
    <property type="entry name" value="AcylCoA_DH/oxidase_NM_dom_sf"/>
</dbReference>
<dbReference type="Pfam" id="PF02771">
    <property type="entry name" value="Acyl-CoA_dh_N"/>
    <property type="match status" value="1"/>
</dbReference>
<dbReference type="InterPro" id="IPR037069">
    <property type="entry name" value="AcylCoA_DH/ox_N_sf"/>
</dbReference>
<organism evidence="8 9">
    <name type="scientific">Azohydromonas lata</name>
    <dbReference type="NCBI Taxonomy" id="45677"/>
    <lineage>
        <taxon>Bacteria</taxon>
        <taxon>Pseudomonadati</taxon>
        <taxon>Pseudomonadota</taxon>
        <taxon>Betaproteobacteria</taxon>
        <taxon>Burkholderiales</taxon>
        <taxon>Sphaerotilaceae</taxon>
        <taxon>Azohydromonas</taxon>
    </lineage>
</organism>
<dbReference type="InterPro" id="IPR046373">
    <property type="entry name" value="Acyl-CoA_Oxase/DH_mid-dom_sf"/>
</dbReference>
<feature type="domain" description="Acyl-CoA dehydrogenase/oxidase C-terminal" evidence="5">
    <location>
        <begin position="224"/>
        <end position="370"/>
    </location>
</feature>
<dbReference type="InterPro" id="IPR006091">
    <property type="entry name" value="Acyl-CoA_Oxase/DH_mid-dom"/>
</dbReference>
<evidence type="ECO:0000256" key="2">
    <source>
        <dbReference type="ARBA" id="ARBA00009347"/>
    </source>
</evidence>
<keyword evidence="9" id="KW-1185">Reference proteome</keyword>
<dbReference type="Pfam" id="PF02770">
    <property type="entry name" value="Acyl-CoA_dh_M"/>
    <property type="match status" value="1"/>
</dbReference>
<evidence type="ECO:0000259" key="7">
    <source>
        <dbReference type="Pfam" id="PF02771"/>
    </source>
</evidence>
<dbReference type="InterPro" id="IPR009075">
    <property type="entry name" value="AcylCo_DH/oxidase_C"/>
</dbReference>
<proteinExistence type="inferred from homology"/>
<comment type="cofactor">
    <cofactor evidence="1">
        <name>FAD</name>
        <dbReference type="ChEBI" id="CHEBI:57692"/>
    </cofactor>
</comment>
<dbReference type="SUPFAM" id="SSF56645">
    <property type="entry name" value="Acyl-CoA dehydrogenase NM domain-like"/>
    <property type="match status" value="1"/>
</dbReference>
<comment type="caution">
    <text evidence="8">The sequence shown here is derived from an EMBL/GenBank/DDBJ whole genome shotgun (WGS) entry which is preliminary data.</text>
</comment>
<dbReference type="EC" id="1.-.-.-" evidence="8"/>
<gene>
    <name evidence="8" type="ORF">SM757_15310</name>
</gene>
<dbReference type="SUPFAM" id="SSF47203">
    <property type="entry name" value="Acyl-CoA dehydrogenase C-terminal domain-like"/>
    <property type="match status" value="1"/>
</dbReference>
<dbReference type="PIRSF" id="PIRSF016578">
    <property type="entry name" value="HsaA"/>
    <property type="match status" value="1"/>
</dbReference>
<feature type="domain" description="Acyl-CoA oxidase/dehydrogenase middle" evidence="6">
    <location>
        <begin position="121"/>
        <end position="212"/>
    </location>
</feature>
<evidence type="ECO:0000259" key="6">
    <source>
        <dbReference type="Pfam" id="PF02770"/>
    </source>
</evidence>
<dbReference type="Pfam" id="PF00441">
    <property type="entry name" value="Acyl-CoA_dh_1"/>
    <property type="match status" value="1"/>
</dbReference>
<dbReference type="Gene3D" id="1.20.140.10">
    <property type="entry name" value="Butyryl-CoA Dehydrogenase, subunit A, domain 3"/>
    <property type="match status" value="1"/>
</dbReference>
<dbReference type="Gene3D" id="1.10.540.10">
    <property type="entry name" value="Acyl-CoA dehydrogenase/oxidase, N-terminal domain"/>
    <property type="match status" value="1"/>
</dbReference>
<dbReference type="EMBL" id="JAXOJX010000024">
    <property type="protein sequence ID" value="MDZ5457946.1"/>
    <property type="molecule type" value="Genomic_DNA"/>
</dbReference>
<keyword evidence="3" id="KW-0285">Flavoprotein</keyword>
<feature type="domain" description="Acyl-CoA dehydrogenase/oxidase N-terminal" evidence="7">
    <location>
        <begin position="9"/>
        <end position="116"/>
    </location>
</feature>
<dbReference type="InterPro" id="IPR013786">
    <property type="entry name" value="AcylCoA_DH/ox_N"/>
</dbReference>
<evidence type="ECO:0000256" key="3">
    <source>
        <dbReference type="ARBA" id="ARBA00022630"/>
    </source>
</evidence>
<name>A0ABU5IFR7_9BURK</name>
<dbReference type="InterPro" id="IPR036250">
    <property type="entry name" value="AcylCo_DH-like_C"/>
</dbReference>
<evidence type="ECO:0000256" key="4">
    <source>
        <dbReference type="ARBA" id="ARBA00022827"/>
    </source>
</evidence>
<comment type="similarity">
    <text evidence="2">Belongs to the acyl-CoA dehydrogenase family.</text>
</comment>
<evidence type="ECO:0000313" key="8">
    <source>
        <dbReference type="EMBL" id="MDZ5457946.1"/>
    </source>
</evidence>
<sequence>MSLWKEFEDAEVVQSFRAFAREHVKPMAAEIDRDDLYPNALVQRAADDGFNALIVPQQYGGAGCSFRRVVSFFEEVGAASASVGISLNSNFQAQNAILRSGSEALRQRYLPKFAQGLKASYALTERNHGSDIRTLDTRAVRKGDHWVLDGQKSFITSGTGADLFIILVQMDEGLGVFAVPRDAQGVSTFVSDRSETFGLRNGPHVELLLQDVHVPLDHLIGNAGEGLKVVLRNLNYSRTLNAAMSIGLARSAFEESLAYVKQRKAFDQLVFDFQGIQWYFAEALAEIDAARLLLYSAADAIDEQRDIDRYSSEAKLICCGVANRVTAQAIQVCGAYGTMVNSPFNRYWRDAKTFEIGGGSMEVLKNNLGRYLSRMDMSPYLDPSAN</sequence>
<dbReference type="RefSeq" id="WP_322466125.1">
    <property type="nucleotide sequence ID" value="NZ_JAXOJX010000024.1"/>
</dbReference>
<protein>
    <submittedName>
        <fullName evidence="8">Acyl-CoA dehydrogenase family protein</fullName>
        <ecNumber evidence="8">1.-.-.-</ecNumber>
    </submittedName>
</protein>
<dbReference type="PANTHER" id="PTHR43884:SF12">
    <property type="entry name" value="ISOVALERYL-COA DEHYDROGENASE, MITOCHONDRIAL-RELATED"/>
    <property type="match status" value="1"/>
</dbReference>
<evidence type="ECO:0000259" key="5">
    <source>
        <dbReference type="Pfam" id="PF00441"/>
    </source>
</evidence>
<dbReference type="Gene3D" id="2.40.110.10">
    <property type="entry name" value="Butyryl-CoA Dehydrogenase, subunit A, domain 2"/>
    <property type="match status" value="1"/>
</dbReference>
<dbReference type="Proteomes" id="UP001293718">
    <property type="component" value="Unassembled WGS sequence"/>
</dbReference>
<evidence type="ECO:0000313" key="9">
    <source>
        <dbReference type="Proteomes" id="UP001293718"/>
    </source>
</evidence>
<evidence type="ECO:0000256" key="1">
    <source>
        <dbReference type="ARBA" id="ARBA00001974"/>
    </source>
</evidence>
<dbReference type="GO" id="GO:0016491">
    <property type="term" value="F:oxidoreductase activity"/>
    <property type="evidence" value="ECO:0007669"/>
    <property type="project" value="UniProtKB-KW"/>
</dbReference>
<keyword evidence="4" id="KW-0274">FAD</keyword>
<dbReference type="PANTHER" id="PTHR43884">
    <property type="entry name" value="ACYL-COA DEHYDROGENASE"/>
    <property type="match status" value="1"/>
</dbReference>
<accession>A0ABU5IFR7</accession>